<sequence>MLNGDSNKMKEIIITKAEDVKGTREDEIIYLLGSKEGNGKNTLYKNMEIVVTDGATGRINNIPLSNNSGYNPKLIIEKFKIEKNKEILFILENADGTGYISGEIFDFDGDNVVRVFSTDYFSNENSFEVNYVDNNIVDLIDSRRDVIYKINLEFKGKKYLDEIYNENGKVKKRVKGRVLPVENISLVKDTSTDIMDILLTQKIVGKSDSDVLGNIDTLVKFNGTNFVVKNIAVSIIGEKVSGSINRENEYKCYNYDFSNLEFIESEEISNLRIERAIEKEFLLNPSRDKVRYLYNKLSLSKNKDNVLVYIEGPRFCSNNGCTLVVLEDKDNEYNILSKVENIINPIIISDDKSYGYKNIIVRVLDNNKDEFRVLKYNGNSYPRNPLKEEKLKKGRKINGIAVISDDLFYRRGIEYK</sequence>
<dbReference type="AlphaFoldDB" id="A0A6N2Z055"/>
<organism evidence="1">
    <name type="scientific">Clostridium tertium</name>
    <dbReference type="NCBI Taxonomy" id="1559"/>
    <lineage>
        <taxon>Bacteria</taxon>
        <taxon>Bacillati</taxon>
        <taxon>Bacillota</taxon>
        <taxon>Clostridia</taxon>
        <taxon>Eubacteriales</taxon>
        <taxon>Clostridiaceae</taxon>
        <taxon>Clostridium</taxon>
    </lineage>
</organism>
<accession>A0A6N2Z055</accession>
<reference evidence="1" key="1">
    <citation type="submission" date="2019-11" db="EMBL/GenBank/DDBJ databases">
        <authorList>
            <person name="Feng L."/>
        </authorList>
    </citation>
    <scope>NUCLEOTIDE SEQUENCE</scope>
    <source>
        <strain evidence="1">CTertiumLFYP3</strain>
    </source>
</reference>
<name>A0A6N2Z055_9CLOT</name>
<evidence type="ECO:0000313" key="1">
    <source>
        <dbReference type="EMBL" id="VYT72724.1"/>
    </source>
</evidence>
<dbReference type="EMBL" id="CACRTO010000005">
    <property type="protein sequence ID" value="VYT72724.1"/>
    <property type="molecule type" value="Genomic_DNA"/>
</dbReference>
<protein>
    <submittedName>
        <fullName evidence="1">Uncharacterized protein</fullName>
    </submittedName>
</protein>
<proteinExistence type="predicted"/>
<dbReference type="RefSeq" id="WP_156624704.1">
    <property type="nucleotide sequence ID" value="NZ_CACRTO010000005.1"/>
</dbReference>
<gene>
    <name evidence="1" type="ORF">CTLFYP3_00540</name>
</gene>